<organism evidence="1 2">
    <name type="scientific">Paractinoplanes ferrugineus</name>
    <dbReference type="NCBI Taxonomy" id="113564"/>
    <lineage>
        <taxon>Bacteria</taxon>
        <taxon>Bacillati</taxon>
        <taxon>Actinomycetota</taxon>
        <taxon>Actinomycetes</taxon>
        <taxon>Micromonosporales</taxon>
        <taxon>Micromonosporaceae</taxon>
        <taxon>Paractinoplanes</taxon>
    </lineage>
</organism>
<dbReference type="EMBL" id="BOMM01000034">
    <property type="protein sequence ID" value="GIE11850.1"/>
    <property type="molecule type" value="Genomic_DNA"/>
</dbReference>
<dbReference type="Proteomes" id="UP000598174">
    <property type="component" value="Unassembled WGS sequence"/>
</dbReference>
<evidence type="ECO:0000313" key="2">
    <source>
        <dbReference type="Proteomes" id="UP000598174"/>
    </source>
</evidence>
<comment type="caution">
    <text evidence="1">The sequence shown here is derived from an EMBL/GenBank/DDBJ whole genome shotgun (WGS) entry which is preliminary data.</text>
</comment>
<dbReference type="RefSeq" id="WP_203818364.1">
    <property type="nucleotide sequence ID" value="NZ_BAAABP010000038.1"/>
</dbReference>
<evidence type="ECO:0000313" key="1">
    <source>
        <dbReference type="EMBL" id="GIE11850.1"/>
    </source>
</evidence>
<keyword evidence="2" id="KW-1185">Reference proteome</keyword>
<reference evidence="1" key="1">
    <citation type="submission" date="2021-01" db="EMBL/GenBank/DDBJ databases">
        <title>Whole genome shotgun sequence of Actinoplanes ferrugineus NBRC 15555.</title>
        <authorList>
            <person name="Komaki H."/>
            <person name="Tamura T."/>
        </authorList>
    </citation>
    <scope>NUCLEOTIDE SEQUENCE</scope>
    <source>
        <strain evidence="1">NBRC 15555</strain>
    </source>
</reference>
<dbReference type="AlphaFoldDB" id="A0A919MGP8"/>
<accession>A0A919MGP8</accession>
<sequence length="98" mass="10767">MNDDDIEIEYDAAWQGARLLSAAGREFGAQRDDVGVAASPWGADRAGRAFEQRYRPVETQVLTAWEQLAAYVQSLGEAAARTAQDNLDADVAARRERP</sequence>
<name>A0A919MGP8_9ACTN</name>
<protein>
    <submittedName>
        <fullName evidence="1">Uncharacterized protein</fullName>
    </submittedName>
</protein>
<proteinExistence type="predicted"/>
<gene>
    <name evidence="1" type="ORF">Afe05nite_36900</name>
</gene>